<feature type="transmembrane region" description="Helical" evidence="1">
    <location>
        <begin position="70"/>
        <end position="87"/>
    </location>
</feature>
<evidence type="ECO:0000313" key="3">
    <source>
        <dbReference type="Proteomes" id="UP000291981"/>
    </source>
</evidence>
<protein>
    <recommendedName>
        <fullName evidence="4">EpsG family protein</fullName>
    </recommendedName>
</protein>
<evidence type="ECO:0008006" key="4">
    <source>
        <dbReference type="Google" id="ProtNLM"/>
    </source>
</evidence>
<evidence type="ECO:0000313" key="2">
    <source>
        <dbReference type="EMBL" id="TAI47529.1"/>
    </source>
</evidence>
<proteinExistence type="predicted"/>
<dbReference type="OrthoDB" id="1439867at2"/>
<evidence type="ECO:0000256" key="1">
    <source>
        <dbReference type="SAM" id="Phobius"/>
    </source>
</evidence>
<feature type="transmembrane region" description="Helical" evidence="1">
    <location>
        <begin position="12"/>
        <end position="31"/>
    </location>
</feature>
<feature type="transmembrane region" description="Helical" evidence="1">
    <location>
        <begin position="235"/>
        <end position="256"/>
    </location>
</feature>
<keyword evidence="1" id="KW-0472">Membrane</keyword>
<feature type="transmembrane region" description="Helical" evidence="1">
    <location>
        <begin position="291"/>
        <end position="308"/>
    </location>
</feature>
<organism evidence="2 3">
    <name type="scientific">Flagellimonas allohymeniacidonis</name>
    <dbReference type="NCBI Taxonomy" id="2517819"/>
    <lineage>
        <taxon>Bacteria</taxon>
        <taxon>Pseudomonadati</taxon>
        <taxon>Bacteroidota</taxon>
        <taxon>Flavobacteriia</taxon>
        <taxon>Flavobacteriales</taxon>
        <taxon>Flavobacteriaceae</taxon>
        <taxon>Flagellimonas</taxon>
    </lineage>
</organism>
<name>A0A4Q8QGM1_9FLAO</name>
<dbReference type="Pfam" id="PF19992">
    <property type="entry name" value="DUF6427"/>
    <property type="match status" value="1"/>
</dbReference>
<keyword evidence="3" id="KW-1185">Reference proteome</keyword>
<dbReference type="RefSeq" id="WP_130614417.1">
    <property type="nucleotide sequence ID" value="NZ_SGIU01000002.1"/>
</dbReference>
<feature type="transmembrane region" description="Helical" evidence="1">
    <location>
        <begin position="162"/>
        <end position="182"/>
    </location>
</feature>
<feature type="transmembrane region" description="Helical" evidence="1">
    <location>
        <begin position="122"/>
        <end position="150"/>
    </location>
</feature>
<reference evidence="2 3" key="1">
    <citation type="submission" date="2019-02" db="EMBL/GenBank/DDBJ databases">
        <title>Draft genome sequence of Muricauda sp. 176CP4-71.</title>
        <authorList>
            <person name="Park J.-S."/>
        </authorList>
    </citation>
    <scope>NUCLEOTIDE SEQUENCE [LARGE SCALE GENOMIC DNA]</scope>
    <source>
        <strain evidence="2 3">176CP4-71</strain>
    </source>
</reference>
<dbReference type="InterPro" id="IPR045625">
    <property type="entry name" value="DUF6427"/>
</dbReference>
<feature type="transmembrane region" description="Helical" evidence="1">
    <location>
        <begin position="211"/>
        <end position="229"/>
    </location>
</feature>
<dbReference type="Proteomes" id="UP000291981">
    <property type="component" value="Unassembled WGS sequence"/>
</dbReference>
<sequence>MISSFFSKTKPVNYIILAVSLVLFYGFYVSFENSVQIWTEKPISEGLAVMVLVLELFVINEIIRTEKITGFSSFTMLFFVLLLLSFSDTVLDKNGIFANLFLLLALWRLLAIKSMKNVKHKIFDAALFVCISSFFYDWMLIFLVLIFLVINVYERNNYKNWLVPFVAISTVFVLAFSILRVYDNTTFFVQHYTFSPEFLGETQWRIKNSRFLLFFIFSLALMTLVFIRLRKKGGGKLLALRILFFAFLISMILTLFKMKSSSPLILCFFPVAVFLTNYVETIRNTRYREIAVSLFILVPLLIFTLGLTS</sequence>
<feature type="transmembrane region" description="Helical" evidence="1">
    <location>
        <begin position="93"/>
        <end position="110"/>
    </location>
</feature>
<dbReference type="EMBL" id="SGIU01000002">
    <property type="protein sequence ID" value="TAI47529.1"/>
    <property type="molecule type" value="Genomic_DNA"/>
</dbReference>
<dbReference type="AlphaFoldDB" id="A0A4Q8QGM1"/>
<gene>
    <name evidence="2" type="ORF">EW142_12740</name>
</gene>
<keyword evidence="1" id="KW-0812">Transmembrane</keyword>
<keyword evidence="1" id="KW-1133">Transmembrane helix</keyword>
<accession>A0A4Q8QGM1</accession>
<comment type="caution">
    <text evidence="2">The sequence shown here is derived from an EMBL/GenBank/DDBJ whole genome shotgun (WGS) entry which is preliminary data.</text>
</comment>
<feature type="transmembrane region" description="Helical" evidence="1">
    <location>
        <begin position="43"/>
        <end position="63"/>
    </location>
</feature>